<accession>A0A2I0KTI2</accession>
<dbReference type="Proteomes" id="UP000233551">
    <property type="component" value="Unassembled WGS sequence"/>
</dbReference>
<proteinExistence type="predicted"/>
<organism evidence="2 3">
    <name type="scientific">Punica granatum</name>
    <name type="common">Pomegranate</name>
    <dbReference type="NCBI Taxonomy" id="22663"/>
    <lineage>
        <taxon>Eukaryota</taxon>
        <taxon>Viridiplantae</taxon>
        <taxon>Streptophyta</taxon>
        <taxon>Embryophyta</taxon>
        <taxon>Tracheophyta</taxon>
        <taxon>Spermatophyta</taxon>
        <taxon>Magnoliopsida</taxon>
        <taxon>eudicotyledons</taxon>
        <taxon>Gunneridae</taxon>
        <taxon>Pentapetalae</taxon>
        <taxon>rosids</taxon>
        <taxon>malvids</taxon>
        <taxon>Myrtales</taxon>
        <taxon>Lythraceae</taxon>
        <taxon>Punica</taxon>
    </lineage>
</organism>
<evidence type="ECO:0000313" key="3">
    <source>
        <dbReference type="Proteomes" id="UP000233551"/>
    </source>
</evidence>
<feature type="region of interest" description="Disordered" evidence="1">
    <location>
        <begin position="1"/>
        <end position="30"/>
    </location>
</feature>
<protein>
    <submittedName>
        <fullName evidence="2">Uncharacterized protein</fullName>
    </submittedName>
</protein>
<sequence>MASIASILGVSRTPRLGQLTSPRPSSRKQVVAIPSHVRPSFVPGKVDTLKPCNGARMRAPTRLKFGCAQLGDSTGDS</sequence>
<feature type="compositionally biased region" description="Polar residues" evidence="1">
    <location>
        <begin position="18"/>
        <end position="28"/>
    </location>
</feature>
<dbReference type="EMBL" id="PGOL01000358">
    <property type="protein sequence ID" value="PKI71784.1"/>
    <property type="molecule type" value="Genomic_DNA"/>
</dbReference>
<evidence type="ECO:0000313" key="2">
    <source>
        <dbReference type="EMBL" id="PKI71784.1"/>
    </source>
</evidence>
<evidence type="ECO:0000256" key="1">
    <source>
        <dbReference type="SAM" id="MobiDB-lite"/>
    </source>
</evidence>
<comment type="caution">
    <text evidence="2">The sequence shown here is derived from an EMBL/GenBank/DDBJ whole genome shotgun (WGS) entry which is preliminary data.</text>
</comment>
<dbReference type="AlphaFoldDB" id="A0A2I0KTI2"/>
<keyword evidence="3" id="KW-1185">Reference proteome</keyword>
<gene>
    <name evidence="2" type="ORF">CRG98_007800</name>
</gene>
<reference evidence="2 3" key="1">
    <citation type="submission" date="2017-11" db="EMBL/GenBank/DDBJ databases">
        <title>De-novo sequencing of pomegranate (Punica granatum L.) genome.</title>
        <authorList>
            <person name="Akparov Z."/>
            <person name="Amiraslanov A."/>
            <person name="Hajiyeva S."/>
            <person name="Abbasov M."/>
            <person name="Kaur K."/>
            <person name="Hamwieh A."/>
            <person name="Solovyev V."/>
            <person name="Salamov A."/>
            <person name="Braich B."/>
            <person name="Kosarev P."/>
            <person name="Mahmoud A."/>
            <person name="Hajiyev E."/>
            <person name="Babayeva S."/>
            <person name="Izzatullayeva V."/>
            <person name="Mammadov A."/>
            <person name="Mammadov A."/>
            <person name="Sharifova S."/>
            <person name="Ojaghi J."/>
            <person name="Eynullazada K."/>
            <person name="Bayramov B."/>
            <person name="Abdulazimova A."/>
            <person name="Shahmuradov I."/>
        </authorList>
    </citation>
    <scope>NUCLEOTIDE SEQUENCE [LARGE SCALE GENOMIC DNA]</scope>
    <source>
        <strain evidence="3">cv. AG2017</strain>
        <tissue evidence="2">Leaf</tissue>
    </source>
</reference>
<name>A0A2I0KTI2_PUNGR</name>